<dbReference type="Pfam" id="PF01535">
    <property type="entry name" value="PPR"/>
    <property type="match status" value="2"/>
</dbReference>
<dbReference type="PANTHER" id="PTHR47926:SF533">
    <property type="entry name" value="DYW DOMAIN-CONTAINING PROTEIN"/>
    <property type="match status" value="1"/>
</dbReference>
<organism evidence="3 4">
    <name type="scientific">Morella rubra</name>
    <name type="common">Chinese bayberry</name>
    <dbReference type="NCBI Taxonomy" id="262757"/>
    <lineage>
        <taxon>Eukaryota</taxon>
        <taxon>Viridiplantae</taxon>
        <taxon>Streptophyta</taxon>
        <taxon>Embryophyta</taxon>
        <taxon>Tracheophyta</taxon>
        <taxon>Spermatophyta</taxon>
        <taxon>Magnoliopsida</taxon>
        <taxon>eudicotyledons</taxon>
        <taxon>Gunneridae</taxon>
        <taxon>Pentapetalae</taxon>
        <taxon>rosids</taxon>
        <taxon>fabids</taxon>
        <taxon>Fagales</taxon>
        <taxon>Myricaceae</taxon>
        <taxon>Morella</taxon>
    </lineage>
</organism>
<name>A0A6A1UGH7_9ROSI</name>
<accession>A0A6A1UGH7</accession>
<dbReference type="InterPro" id="IPR011990">
    <property type="entry name" value="TPR-like_helical_dom_sf"/>
</dbReference>
<keyword evidence="4" id="KW-1185">Reference proteome</keyword>
<dbReference type="InterPro" id="IPR002885">
    <property type="entry name" value="PPR_rpt"/>
</dbReference>
<dbReference type="InterPro" id="IPR046960">
    <property type="entry name" value="PPR_At4g14850-like_plant"/>
</dbReference>
<dbReference type="Gene3D" id="1.25.40.10">
    <property type="entry name" value="Tetratricopeptide repeat domain"/>
    <property type="match status" value="1"/>
</dbReference>
<dbReference type="OrthoDB" id="1436350at2759"/>
<keyword evidence="2" id="KW-0812">Transmembrane</keyword>
<dbReference type="GO" id="GO:0003723">
    <property type="term" value="F:RNA binding"/>
    <property type="evidence" value="ECO:0007669"/>
    <property type="project" value="InterPro"/>
</dbReference>
<proteinExistence type="predicted"/>
<keyword evidence="2" id="KW-1133">Transmembrane helix</keyword>
<sequence>MATSNRPYKSHVAAYGFDYSAYGCLIWHCTNHDLVRQAKQLHARLVLFSVTPINFLASKLITFYCKSNNLREARCVFDRIPDKNIFSWNALLLGFSLHGMHLEVLKLFSFLVFTNLRDEKSDCYTISCALRHYHRRFLIQGWQIRFIVLFFVVGWSQNFLSSML</sequence>
<dbReference type="PANTHER" id="PTHR47926">
    <property type="entry name" value="PENTATRICOPEPTIDE REPEAT-CONTAINING PROTEIN"/>
    <property type="match status" value="1"/>
</dbReference>
<evidence type="ECO:0008006" key="5">
    <source>
        <dbReference type="Google" id="ProtNLM"/>
    </source>
</evidence>
<protein>
    <recommendedName>
        <fullName evidence="5">Pentatricopeptide repeat-containing protein</fullName>
    </recommendedName>
</protein>
<gene>
    <name evidence="3" type="ORF">CJ030_MR0G025554</name>
</gene>
<reference evidence="3 4" key="1">
    <citation type="journal article" date="2019" name="Plant Biotechnol. J.">
        <title>The red bayberry genome and genetic basis of sex determination.</title>
        <authorList>
            <person name="Jia H.M."/>
            <person name="Jia H.J."/>
            <person name="Cai Q.L."/>
            <person name="Wang Y."/>
            <person name="Zhao H.B."/>
            <person name="Yang W.F."/>
            <person name="Wang G.Y."/>
            <person name="Li Y.H."/>
            <person name="Zhan D.L."/>
            <person name="Shen Y.T."/>
            <person name="Niu Q.F."/>
            <person name="Chang L."/>
            <person name="Qiu J."/>
            <person name="Zhao L."/>
            <person name="Xie H.B."/>
            <person name="Fu W.Y."/>
            <person name="Jin J."/>
            <person name="Li X.W."/>
            <person name="Jiao Y."/>
            <person name="Zhou C.C."/>
            <person name="Tu T."/>
            <person name="Chai C.Y."/>
            <person name="Gao J.L."/>
            <person name="Fan L.J."/>
            <person name="van de Weg E."/>
            <person name="Wang J.Y."/>
            <person name="Gao Z.S."/>
        </authorList>
    </citation>
    <scope>NUCLEOTIDE SEQUENCE [LARGE SCALE GENOMIC DNA]</scope>
    <source>
        <tissue evidence="3">Leaves</tissue>
    </source>
</reference>
<dbReference type="EMBL" id="RXIC02000485">
    <property type="protein sequence ID" value="KAB1199258.1"/>
    <property type="molecule type" value="Genomic_DNA"/>
</dbReference>
<keyword evidence="1" id="KW-0677">Repeat</keyword>
<keyword evidence="2" id="KW-0472">Membrane</keyword>
<evidence type="ECO:0000256" key="1">
    <source>
        <dbReference type="ARBA" id="ARBA00022737"/>
    </source>
</evidence>
<evidence type="ECO:0000313" key="4">
    <source>
        <dbReference type="Proteomes" id="UP000516437"/>
    </source>
</evidence>
<dbReference type="AlphaFoldDB" id="A0A6A1UGH7"/>
<evidence type="ECO:0000313" key="3">
    <source>
        <dbReference type="EMBL" id="KAB1199258.1"/>
    </source>
</evidence>
<dbReference type="Proteomes" id="UP000516437">
    <property type="component" value="Unassembled WGS sequence"/>
</dbReference>
<comment type="caution">
    <text evidence="3">The sequence shown here is derived from an EMBL/GenBank/DDBJ whole genome shotgun (WGS) entry which is preliminary data.</text>
</comment>
<feature type="transmembrane region" description="Helical" evidence="2">
    <location>
        <begin position="137"/>
        <end position="156"/>
    </location>
</feature>
<evidence type="ECO:0000256" key="2">
    <source>
        <dbReference type="SAM" id="Phobius"/>
    </source>
</evidence>
<dbReference type="GO" id="GO:0009451">
    <property type="term" value="P:RNA modification"/>
    <property type="evidence" value="ECO:0007669"/>
    <property type="project" value="InterPro"/>
</dbReference>